<comment type="caution">
    <text evidence="2">The sequence shown here is derived from an EMBL/GenBank/DDBJ whole genome shotgun (WGS) entry which is preliminary data.</text>
</comment>
<accession>A0A2K0XNA6</accession>
<feature type="region of interest" description="Disordered" evidence="1">
    <location>
        <begin position="39"/>
        <end position="61"/>
    </location>
</feature>
<evidence type="ECO:0000313" key="2">
    <source>
        <dbReference type="EMBL" id="PNP96030.1"/>
    </source>
</evidence>
<dbReference type="RefSeq" id="WP_103002708.1">
    <property type="nucleotide sequence ID" value="NZ_NBAX01000002.1"/>
</dbReference>
<dbReference type="EMBL" id="NBAX01000002">
    <property type="protein sequence ID" value="PNP96030.1"/>
    <property type="molecule type" value="Genomic_DNA"/>
</dbReference>
<proteinExistence type="predicted"/>
<evidence type="ECO:0000256" key="1">
    <source>
        <dbReference type="SAM" id="MobiDB-lite"/>
    </source>
</evidence>
<organism evidence="2 3">
    <name type="scientific">Hoylesella timonensis</name>
    <dbReference type="NCBI Taxonomy" id="386414"/>
    <lineage>
        <taxon>Bacteria</taxon>
        <taxon>Pseudomonadati</taxon>
        <taxon>Bacteroidota</taxon>
        <taxon>Bacteroidia</taxon>
        <taxon>Bacteroidales</taxon>
        <taxon>Prevotellaceae</taxon>
        <taxon>Hoylesella</taxon>
    </lineage>
</organism>
<gene>
    <name evidence="2" type="ORF">BFS16_03020</name>
</gene>
<protein>
    <submittedName>
        <fullName evidence="2">Uncharacterized protein</fullName>
    </submittedName>
</protein>
<evidence type="ECO:0000313" key="3">
    <source>
        <dbReference type="Proteomes" id="UP000236634"/>
    </source>
</evidence>
<dbReference type="AlphaFoldDB" id="A0A2K0XNA6"/>
<name>A0A2K0XNA6_9BACT</name>
<dbReference type="Proteomes" id="UP000236634">
    <property type="component" value="Unassembled WGS sequence"/>
</dbReference>
<sequence>MKKIYQQPLIDIIKINADDLLKTVVASLEDDAAGAKQFDFNDSFEDNDGPVWSADDYKQEP</sequence>
<reference evidence="2 3" key="1">
    <citation type="submission" date="2017-03" db="EMBL/GenBank/DDBJ databases">
        <authorList>
            <person name="Afonso C.L."/>
            <person name="Miller P.J."/>
            <person name="Scott M.A."/>
            <person name="Spackman E."/>
            <person name="Goraichik I."/>
            <person name="Dimitrov K.M."/>
            <person name="Suarez D.L."/>
            <person name="Swayne D.E."/>
        </authorList>
    </citation>
    <scope>NUCLEOTIDE SEQUENCE [LARGE SCALE GENOMIC DNA]</scope>
    <source>
        <strain evidence="2 3">DNF00076</strain>
    </source>
</reference>